<organism evidence="5 6">
    <name type="scientific">Helicoverpa armigera</name>
    <name type="common">Cotton bollworm</name>
    <name type="synonym">Heliothis armigera</name>
    <dbReference type="NCBI Taxonomy" id="29058"/>
    <lineage>
        <taxon>Eukaryota</taxon>
        <taxon>Metazoa</taxon>
        <taxon>Ecdysozoa</taxon>
        <taxon>Arthropoda</taxon>
        <taxon>Hexapoda</taxon>
        <taxon>Insecta</taxon>
        <taxon>Pterygota</taxon>
        <taxon>Neoptera</taxon>
        <taxon>Endopterygota</taxon>
        <taxon>Lepidoptera</taxon>
        <taxon>Glossata</taxon>
        <taxon>Ditrysia</taxon>
        <taxon>Noctuoidea</taxon>
        <taxon>Noctuidae</taxon>
        <taxon>Heliothinae</taxon>
        <taxon>Helicoverpa</taxon>
    </lineage>
</organism>
<evidence type="ECO:0000313" key="6">
    <source>
        <dbReference type="Proteomes" id="UP000249218"/>
    </source>
</evidence>
<sequence length="261" mass="28821">MSLGARATKGGAKGGAKDGKHAQDTRKSTDKTQTKEKVKPQATTEQLRMAHMIDRKSDDASDVRRMVLELMEMTCRTEEEVCSALHDSDNDMGEWRTSEKKKKKPPAPAGNGELDPPRDPRSRSGPRPRGSNNIVDTFPTTEDWDNEEWSGSLSDTKNTEVKEWEATEANGPLEAHIPTYTYHNSAHIPAHPHHPLRDQISSVSRQSPVSGAVAAPAEPQPPADTYHHPVHHQPMGMSGSLTAAQSQYLSQLTQQSQRHDN</sequence>
<feature type="region of interest" description="Disordered" evidence="4">
    <location>
        <begin position="1"/>
        <end position="62"/>
    </location>
</feature>
<evidence type="ECO:0000313" key="5">
    <source>
        <dbReference type="EMBL" id="PZC71941.1"/>
    </source>
</evidence>
<accession>A0A2W1BBY6</accession>
<keyword evidence="2" id="KW-0963">Cytoplasm</keyword>
<feature type="non-terminal residue" evidence="5">
    <location>
        <position position="261"/>
    </location>
</feature>
<proteinExistence type="predicted"/>
<evidence type="ECO:0000256" key="3">
    <source>
        <dbReference type="ARBA" id="ARBA00022553"/>
    </source>
</evidence>
<evidence type="ECO:0000256" key="4">
    <source>
        <dbReference type="SAM" id="MobiDB-lite"/>
    </source>
</evidence>
<evidence type="ECO:0000256" key="1">
    <source>
        <dbReference type="ARBA" id="ARBA00004496"/>
    </source>
</evidence>
<dbReference type="AlphaFoldDB" id="A0A2W1BBY6"/>
<dbReference type="EMBL" id="KZ150238">
    <property type="protein sequence ID" value="PZC71941.1"/>
    <property type="molecule type" value="Genomic_DNA"/>
</dbReference>
<dbReference type="SUPFAM" id="SSF46934">
    <property type="entry name" value="UBA-like"/>
    <property type="match status" value="1"/>
</dbReference>
<feature type="compositionally biased region" description="Basic and acidic residues" evidence="4">
    <location>
        <begin position="15"/>
        <end position="39"/>
    </location>
</feature>
<feature type="compositionally biased region" description="Basic and acidic residues" evidence="4">
    <location>
        <begin position="51"/>
        <end position="62"/>
    </location>
</feature>
<dbReference type="Proteomes" id="UP000249218">
    <property type="component" value="Unassembled WGS sequence"/>
</dbReference>
<feature type="compositionally biased region" description="Basic and acidic residues" evidence="4">
    <location>
        <begin position="86"/>
        <end position="98"/>
    </location>
</feature>
<dbReference type="InterPro" id="IPR009060">
    <property type="entry name" value="UBA-like_sf"/>
</dbReference>
<dbReference type="OrthoDB" id="5918007at2759"/>
<comment type="subcellular location">
    <subcellularLocation>
        <location evidence="1">Cytoplasm</location>
    </subcellularLocation>
</comment>
<reference evidence="5 6" key="1">
    <citation type="journal article" date="2017" name="BMC Biol.">
        <title>Genomic innovations, transcriptional plasticity and gene loss underlying the evolution and divergence of two highly polyphagous and invasive Helicoverpa pest species.</title>
        <authorList>
            <person name="Pearce S.L."/>
            <person name="Clarke D.F."/>
            <person name="East P.D."/>
            <person name="Elfekih S."/>
            <person name="Gordon K.H."/>
            <person name="Jermiin L.S."/>
            <person name="McGaughran A."/>
            <person name="Oakeshott J.G."/>
            <person name="Papanikolaou A."/>
            <person name="Perera O.P."/>
            <person name="Rane R.V."/>
            <person name="Richards S."/>
            <person name="Tay W.T."/>
            <person name="Walsh T.K."/>
            <person name="Anderson A."/>
            <person name="Anderson C.J."/>
            <person name="Asgari S."/>
            <person name="Board P.G."/>
            <person name="Bretschneider A."/>
            <person name="Campbell P.M."/>
            <person name="Chertemps T."/>
            <person name="Christeller J.T."/>
            <person name="Coppin C.W."/>
            <person name="Downes S.J."/>
            <person name="Duan G."/>
            <person name="Farnsworth C.A."/>
            <person name="Good R.T."/>
            <person name="Han L.B."/>
            <person name="Han Y.C."/>
            <person name="Hatje K."/>
            <person name="Horne I."/>
            <person name="Huang Y.P."/>
            <person name="Hughes D.S."/>
            <person name="Jacquin-Joly E."/>
            <person name="James W."/>
            <person name="Jhangiani S."/>
            <person name="Kollmar M."/>
            <person name="Kuwar S.S."/>
            <person name="Li S."/>
            <person name="Liu N.Y."/>
            <person name="Maibeche M.T."/>
            <person name="Miller J.R."/>
            <person name="Montagne N."/>
            <person name="Perry T."/>
            <person name="Qu J."/>
            <person name="Song S.V."/>
            <person name="Sutton G.G."/>
            <person name="Vogel H."/>
            <person name="Walenz B.P."/>
            <person name="Xu W."/>
            <person name="Zhang H.J."/>
            <person name="Zou Z."/>
            <person name="Batterham P."/>
            <person name="Edwards O.R."/>
            <person name="Feyereisen R."/>
            <person name="Gibbs R.A."/>
            <person name="Heckel D.G."/>
            <person name="McGrath A."/>
            <person name="Robin C."/>
            <person name="Scherer S.E."/>
            <person name="Worley K.C."/>
            <person name="Wu Y.D."/>
        </authorList>
    </citation>
    <scope>NUCLEOTIDE SEQUENCE [LARGE SCALE GENOMIC DNA]</scope>
    <source>
        <strain evidence="5">Harm_GR_Male_#8</strain>
        <tissue evidence="5">Whole organism</tissue>
    </source>
</reference>
<dbReference type="PANTHER" id="PTHR16308">
    <property type="entry name" value="UBIQUITIN ASSOCIATED PROTEIN 2-LIKE/LINGERER"/>
    <property type="match status" value="1"/>
</dbReference>
<evidence type="ECO:0000256" key="2">
    <source>
        <dbReference type="ARBA" id="ARBA00022490"/>
    </source>
</evidence>
<keyword evidence="3" id="KW-0597">Phosphoprotein</keyword>
<dbReference type="GO" id="GO:0005634">
    <property type="term" value="C:nucleus"/>
    <property type="evidence" value="ECO:0007669"/>
    <property type="project" value="TreeGrafter"/>
</dbReference>
<keyword evidence="6" id="KW-1185">Reference proteome</keyword>
<dbReference type="InterPro" id="IPR051833">
    <property type="entry name" value="TC-DDR_regulator"/>
</dbReference>
<protein>
    <submittedName>
        <fullName evidence="5">Uncharacterized protein</fullName>
    </submittedName>
</protein>
<feature type="region of interest" description="Disordered" evidence="4">
    <location>
        <begin position="84"/>
        <end position="157"/>
    </location>
</feature>
<dbReference type="PANTHER" id="PTHR16308:SF13">
    <property type="entry name" value="PROTEIN LINGERER"/>
    <property type="match status" value="1"/>
</dbReference>
<gene>
    <name evidence="5" type="primary">HaOG212221</name>
    <name evidence="5" type="ORF">B5X24_HaOG212221</name>
</gene>
<feature type="compositionally biased region" description="Low complexity" evidence="4">
    <location>
        <begin position="1"/>
        <end position="10"/>
    </location>
</feature>
<feature type="compositionally biased region" description="Low complexity" evidence="4">
    <location>
        <begin position="245"/>
        <end position="261"/>
    </location>
</feature>
<dbReference type="Gene3D" id="1.10.8.10">
    <property type="entry name" value="DNA helicase RuvA subunit, C-terminal domain"/>
    <property type="match status" value="1"/>
</dbReference>
<feature type="region of interest" description="Disordered" evidence="4">
    <location>
        <begin position="209"/>
        <end position="261"/>
    </location>
</feature>
<dbReference type="GO" id="GO:0005737">
    <property type="term" value="C:cytoplasm"/>
    <property type="evidence" value="ECO:0007669"/>
    <property type="project" value="UniProtKB-SubCell"/>
</dbReference>
<name>A0A2W1BBY6_HELAM</name>